<dbReference type="PANTHER" id="PTHR11461:SF145">
    <property type="entry name" value="ALPHA-1-ANTICHYMOTRYPSIN"/>
    <property type="match status" value="1"/>
</dbReference>
<evidence type="ECO:0000256" key="2">
    <source>
        <dbReference type="RuleBase" id="RU000411"/>
    </source>
</evidence>
<accession>A0A6I8PC77</accession>
<feature type="signal peptide" evidence="3">
    <location>
        <begin position="1"/>
        <end position="29"/>
    </location>
</feature>
<dbReference type="Ensembl" id="ENSOANT00000064518.1">
    <property type="protein sequence ID" value="ENSOANP00000052148.1"/>
    <property type="gene ID" value="ENSOANG00000047943.1"/>
</dbReference>
<reference evidence="5" key="2">
    <citation type="submission" date="2025-08" db="UniProtKB">
        <authorList>
            <consortium name="Ensembl"/>
        </authorList>
    </citation>
    <scope>IDENTIFICATION</scope>
    <source>
        <strain evidence="5">Glennie</strain>
    </source>
</reference>
<dbReference type="GeneTree" id="ENSGT00940000154392"/>
<dbReference type="SMART" id="SM00093">
    <property type="entry name" value="SERPIN"/>
    <property type="match status" value="1"/>
</dbReference>
<dbReference type="Proteomes" id="UP000002279">
    <property type="component" value="Chromosome 1"/>
</dbReference>
<keyword evidence="3" id="KW-0732">Signal</keyword>
<reference evidence="5" key="3">
    <citation type="submission" date="2025-09" db="UniProtKB">
        <authorList>
            <consortium name="Ensembl"/>
        </authorList>
    </citation>
    <scope>IDENTIFICATION</scope>
    <source>
        <strain evidence="5">Glennie</strain>
    </source>
</reference>
<organism evidence="5 6">
    <name type="scientific">Ornithorhynchus anatinus</name>
    <name type="common">Duckbill platypus</name>
    <dbReference type="NCBI Taxonomy" id="9258"/>
    <lineage>
        <taxon>Eukaryota</taxon>
        <taxon>Metazoa</taxon>
        <taxon>Chordata</taxon>
        <taxon>Craniata</taxon>
        <taxon>Vertebrata</taxon>
        <taxon>Euteleostomi</taxon>
        <taxon>Mammalia</taxon>
        <taxon>Monotremata</taxon>
        <taxon>Ornithorhynchidae</taxon>
        <taxon>Ornithorhynchus</taxon>
    </lineage>
</organism>
<dbReference type="InterPro" id="IPR000215">
    <property type="entry name" value="Serpin_fam"/>
</dbReference>
<feature type="chain" id="PRO_5026052515" description="Serpin domain-containing protein" evidence="3">
    <location>
        <begin position="30"/>
        <end position="361"/>
    </location>
</feature>
<dbReference type="SUPFAM" id="SSF56574">
    <property type="entry name" value="Serpins"/>
    <property type="match status" value="1"/>
</dbReference>
<dbReference type="InterPro" id="IPR042185">
    <property type="entry name" value="Serpin_sf_2"/>
</dbReference>
<dbReference type="InterPro" id="IPR023796">
    <property type="entry name" value="Serpin_dom"/>
</dbReference>
<dbReference type="Gene3D" id="2.30.39.10">
    <property type="entry name" value="Alpha-1-antitrypsin, domain 1"/>
    <property type="match status" value="1"/>
</dbReference>
<protein>
    <recommendedName>
        <fullName evidence="4">Serpin domain-containing protein</fullName>
    </recommendedName>
</protein>
<feature type="domain" description="Serpin" evidence="4">
    <location>
        <begin position="45"/>
        <end position="354"/>
    </location>
</feature>
<evidence type="ECO:0000313" key="6">
    <source>
        <dbReference type="Proteomes" id="UP000002279"/>
    </source>
</evidence>
<evidence type="ECO:0000259" key="4">
    <source>
        <dbReference type="SMART" id="SM00093"/>
    </source>
</evidence>
<evidence type="ECO:0000313" key="5">
    <source>
        <dbReference type="Ensembl" id="ENSOANP00000052148.1"/>
    </source>
</evidence>
<sequence length="361" mass="40290">MQSPLHFPPKSIRLWAIFCLVFAAAVVSCRKPCEDVGPANIDFLFKLYWQLTSKAPNDTILLSPVGILSNLVTISLGAQSQTQRQILETLQFNLTKLSHDQILRGFWCIQTALNAPGTLPHTKIGSALFTSPSALPPQTFTDRAAYTFGSKIVNMDFLDALKAENEINEYVKDLVFGRIKDASPKLNSHTSSVLVSTSFIEGLWDFPFDASQTAEMDFFVNDRKVIKVPFMYQKGQFLTYRDETVACTLVHKTTKEASGVYFILPDEGKMKQVEEAMSGNLLLRWYDVNVMSNEELYIPKFSLSTIYELEETLPDLGIKDLFTQQADLSGLSKQSGVSISRVSRSCLGIHSNNPHSDAYGS</sequence>
<proteinExistence type="inferred from homology"/>
<dbReference type="InterPro" id="IPR036186">
    <property type="entry name" value="Serpin_sf"/>
</dbReference>
<dbReference type="Pfam" id="PF00079">
    <property type="entry name" value="Serpin"/>
    <property type="match status" value="1"/>
</dbReference>
<name>A0A6I8PC77_ORNAN</name>
<dbReference type="Gene3D" id="3.30.497.10">
    <property type="entry name" value="Antithrombin, subunit I, domain 2"/>
    <property type="match status" value="1"/>
</dbReference>
<evidence type="ECO:0000256" key="3">
    <source>
        <dbReference type="SAM" id="SignalP"/>
    </source>
</evidence>
<dbReference type="PANTHER" id="PTHR11461">
    <property type="entry name" value="SERINE PROTEASE INHIBITOR, SERPIN"/>
    <property type="match status" value="1"/>
</dbReference>
<dbReference type="InterPro" id="IPR042178">
    <property type="entry name" value="Serpin_sf_1"/>
</dbReference>
<comment type="similarity">
    <text evidence="1 2">Belongs to the serpin family.</text>
</comment>
<reference evidence="5 6" key="1">
    <citation type="journal article" date="2008" name="Nature">
        <title>Genome analysis of the platypus reveals unique signatures of evolution.</title>
        <authorList>
            <person name="Warren W.C."/>
            <person name="Hillier L.W."/>
            <person name="Marshall Graves J.A."/>
            <person name="Birney E."/>
            <person name="Ponting C.P."/>
            <person name="Grutzner F."/>
            <person name="Belov K."/>
            <person name="Miller W."/>
            <person name="Clarke L."/>
            <person name="Chinwalla A.T."/>
            <person name="Yang S.P."/>
            <person name="Heger A."/>
            <person name="Locke D.P."/>
            <person name="Miethke P."/>
            <person name="Waters P.D."/>
            <person name="Veyrunes F."/>
            <person name="Fulton L."/>
            <person name="Fulton B."/>
            <person name="Graves T."/>
            <person name="Wallis J."/>
            <person name="Puente X.S."/>
            <person name="Lopez-Otin C."/>
            <person name="Ordonez G.R."/>
            <person name="Eichler E.E."/>
            <person name="Chen L."/>
            <person name="Cheng Z."/>
            <person name="Deakin J.E."/>
            <person name="Alsop A."/>
            <person name="Thompson K."/>
            <person name="Kirby P."/>
            <person name="Papenfuss A.T."/>
            <person name="Wakefield M.J."/>
            <person name="Olender T."/>
            <person name="Lancet D."/>
            <person name="Huttley G.A."/>
            <person name="Smit A.F."/>
            <person name="Pask A."/>
            <person name="Temple-Smith P."/>
            <person name="Batzer M.A."/>
            <person name="Walker J.A."/>
            <person name="Konkel M.K."/>
            <person name="Harris R.S."/>
            <person name="Whittington C.M."/>
            <person name="Wong E.S."/>
            <person name="Gemmell N.J."/>
            <person name="Buschiazzo E."/>
            <person name="Vargas Jentzsch I.M."/>
            <person name="Merkel A."/>
            <person name="Schmitz J."/>
            <person name="Zemann A."/>
            <person name="Churakov G."/>
            <person name="Kriegs J.O."/>
            <person name="Brosius J."/>
            <person name="Murchison E.P."/>
            <person name="Sachidanandam R."/>
            <person name="Smith C."/>
            <person name="Hannon G.J."/>
            <person name="Tsend-Ayush E."/>
            <person name="McMillan D."/>
            <person name="Attenborough R."/>
            <person name="Rens W."/>
            <person name="Ferguson-Smith M."/>
            <person name="Lefevre C.M."/>
            <person name="Sharp J.A."/>
            <person name="Nicholas K.R."/>
            <person name="Ray D.A."/>
            <person name="Kube M."/>
            <person name="Reinhardt R."/>
            <person name="Pringle T.H."/>
            <person name="Taylor J."/>
            <person name="Jones R.C."/>
            <person name="Nixon B."/>
            <person name="Dacheux J.L."/>
            <person name="Niwa H."/>
            <person name="Sekita Y."/>
            <person name="Huang X."/>
            <person name="Stark A."/>
            <person name="Kheradpour P."/>
            <person name="Kellis M."/>
            <person name="Flicek P."/>
            <person name="Chen Y."/>
            <person name="Webber C."/>
            <person name="Hardison R."/>
            <person name="Nelson J."/>
            <person name="Hallsworth-Pepin K."/>
            <person name="Delehaunty K."/>
            <person name="Markovic C."/>
            <person name="Minx P."/>
            <person name="Feng Y."/>
            <person name="Kremitzki C."/>
            <person name="Mitreva M."/>
            <person name="Glasscock J."/>
            <person name="Wylie T."/>
            <person name="Wohldmann P."/>
            <person name="Thiru P."/>
            <person name="Nhan M.N."/>
            <person name="Pohl C.S."/>
            <person name="Smith S.M."/>
            <person name="Hou S."/>
            <person name="Nefedov M."/>
            <person name="de Jong P.J."/>
            <person name="Renfree M.B."/>
            <person name="Mardis E.R."/>
            <person name="Wilson R.K."/>
        </authorList>
    </citation>
    <scope>NUCLEOTIDE SEQUENCE [LARGE SCALE GENOMIC DNA]</scope>
    <source>
        <strain evidence="5 6">Glennie</strain>
    </source>
</reference>
<dbReference type="Bgee" id="ENSOANG00000047943">
    <property type="expression patterns" value="Expressed in liver and 1 other cell type or tissue"/>
</dbReference>
<gene>
    <name evidence="5" type="primary">LOC100086618</name>
</gene>
<dbReference type="GO" id="GO:0004867">
    <property type="term" value="F:serine-type endopeptidase inhibitor activity"/>
    <property type="evidence" value="ECO:0007669"/>
    <property type="project" value="InterPro"/>
</dbReference>
<evidence type="ECO:0000256" key="1">
    <source>
        <dbReference type="ARBA" id="ARBA00009500"/>
    </source>
</evidence>
<dbReference type="AlphaFoldDB" id="A0A6I8PC77"/>
<dbReference type="GO" id="GO:0005615">
    <property type="term" value="C:extracellular space"/>
    <property type="evidence" value="ECO:0007669"/>
    <property type="project" value="InterPro"/>
</dbReference>
<keyword evidence="6" id="KW-1185">Reference proteome</keyword>